<keyword evidence="2" id="KW-0547">Nucleotide-binding</keyword>
<dbReference type="PANTHER" id="PTHR45772">
    <property type="entry name" value="CONSERVED COMPONENT OF ABC TRANSPORTER FOR NATURAL AMINO ACIDS-RELATED"/>
    <property type="match status" value="1"/>
</dbReference>
<evidence type="ECO:0000256" key="1">
    <source>
        <dbReference type="ARBA" id="ARBA00022448"/>
    </source>
</evidence>
<gene>
    <name evidence="6" type="primary">urtD</name>
    <name evidence="6" type="ORF">IHE71_16425</name>
</gene>
<dbReference type="PROSITE" id="PS50893">
    <property type="entry name" value="ABC_TRANSPORTER_2"/>
    <property type="match status" value="1"/>
</dbReference>
<evidence type="ECO:0000313" key="6">
    <source>
        <dbReference type="EMBL" id="MBE1877279.1"/>
    </source>
</evidence>
<dbReference type="InterPro" id="IPR051120">
    <property type="entry name" value="ABC_AA/LPS_Transport"/>
</dbReference>
<dbReference type="InterPro" id="IPR027417">
    <property type="entry name" value="P-loop_NTPase"/>
</dbReference>
<dbReference type="InterPro" id="IPR003439">
    <property type="entry name" value="ABC_transporter-like_ATP-bd"/>
</dbReference>
<evidence type="ECO:0000259" key="5">
    <source>
        <dbReference type="PROSITE" id="PS50893"/>
    </source>
</evidence>
<keyword evidence="7" id="KW-1185">Reference proteome</keyword>
<name>A0ABR9N0Y0_9MICO</name>
<dbReference type="Pfam" id="PF00005">
    <property type="entry name" value="ABC_tran"/>
    <property type="match status" value="1"/>
</dbReference>
<evidence type="ECO:0000313" key="7">
    <source>
        <dbReference type="Proteomes" id="UP000625527"/>
    </source>
</evidence>
<protein>
    <submittedName>
        <fullName evidence="6">Urea ABC transporter ATP-binding protein UrtD</fullName>
    </submittedName>
</protein>
<dbReference type="Gene3D" id="3.40.50.300">
    <property type="entry name" value="P-loop containing nucleotide triphosphate hydrolases"/>
    <property type="match status" value="1"/>
</dbReference>
<reference evidence="6 7" key="1">
    <citation type="submission" date="2020-10" db="EMBL/GenBank/DDBJ databases">
        <title>Myceligenerans pegani sp. nov., an endophytic actinomycete isolated from Peganum harmala L. in Xinjiang, China.</title>
        <authorList>
            <person name="Xin L."/>
        </authorList>
    </citation>
    <scope>NUCLEOTIDE SEQUENCE [LARGE SCALE GENOMIC DNA]</scope>
    <source>
        <strain evidence="6 7">TRM65318</strain>
    </source>
</reference>
<keyword evidence="1" id="KW-0813">Transport</keyword>
<evidence type="ECO:0000256" key="4">
    <source>
        <dbReference type="SAM" id="MobiDB-lite"/>
    </source>
</evidence>
<keyword evidence="3 6" id="KW-0067">ATP-binding</keyword>
<dbReference type="SUPFAM" id="SSF52540">
    <property type="entry name" value="P-loop containing nucleoside triphosphate hydrolases"/>
    <property type="match status" value="1"/>
</dbReference>
<dbReference type="GO" id="GO:0005524">
    <property type="term" value="F:ATP binding"/>
    <property type="evidence" value="ECO:0007669"/>
    <property type="project" value="UniProtKB-KW"/>
</dbReference>
<feature type="region of interest" description="Disordered" evidence="4">
    <location>
        <begin position="265"/>
        <end position="284"/>
    </location>
</feature>
<dbReference type="NCBIfam" id="TIGR03411">
    <property type="entry name" value="urea_trans_UrtD"/>
    <property type="match status" value="1"/>
</dbReference>
<dbReference type="Proteomes" id="UP000625527">
    <property type="component" value="Unassembled WGS sequence"/>
</dbReference>
<feature type="compositionally biased region" description="Low complexity" evidence="4">
    <location>
        <begin position="265"/>
        <end position="274"/>
    </location>
</feature>
<dbReference type="Pfam" id="PF12399">
    <property type="entry name" value="BCA_ABC_TP_C"/>
    <property type="match status" value="1"/>
</dbReference>
<sequence length="284" mass="30344">MNDIDLTAADALLGTDTARFRHDYLEVRGLRVEFDGFVAVRDVDLTVTQGDLRFLIGPNGAGKTTLIDAVTGLVRATGSAAFGGTELLGRTTHRIARAGVGRTFQTASVFEELTVLQNLDIAAGARRRPLSLLRRRADPPAAVDQALETIGLTALRDTPAGVLAHGQKQWLEIGMLLVQDAHLLLLDEPVAGMTQAEREETGQLLRRIGSQRVVVVVEHDMEFLRSFADSVTVMHQGQVLAEGTVNEVQNDPAVVEVYLGADAASSDATTTGSAEPVATEGDHS</sequence>
<dbReference type="RefSeq" id="WP_192863834.1">
    <property type="nucleotide sequence ID" value="NZ_JADAQT010000098.1"/>
</dbReference>
<evidence type="ECO:0000256" key="3">
    <source>
        <dbReference type="ARBA" id="ARBA00022840"/>
    </source>
</evidence>
<feature type="domain" description="ABC transporter" evidence="5">
    <location>
        <begin position="25"/>
        <end position="261"/>
    </location>
</feature>
<comment type="caution">
    <text evidence="6">The sequence shown here is derived from an EMBL/GenBank/DDBJ whole genome shotgun (WGS) entry which is preliminary data.</text>
</comment>
<dbReference type="InterPro" id="IPR032823">
    <property type="entry name" value="BCA_ABC_TP_C"/>
</dbReference>
<accession>A0ABR9N0Y0</accession>
<dbReference type="EMBL" id="JADAQT010000098">
    <property type="protein sequence ID" value="MBE1877279.1"/>
    <property type="molecule type" value="Genomic_DNA"/>
</dbReference>
<dbReference type="InterPro" id="IPR017781">
    <property type="entry name" value="ABC_transptr_urea_ATP-bd_UrtD"/>
</dbReference>
<dbReference type="PANTHER" id="PTHR45772:SF8">
    <property type="entry name" value="HIGH-AFFINITY BRANCHED-CHAIN AMINO ACID TRANSPORT ATP-BINDING PROTEIN"/>
    <property type="match status" value="1"/>
</dbReference>
<proteinExistence type="predicted"/>
<evidence type="ECO:0000256" key="2">
    <source>
        <dbReference type="ARBA" id="ARBA00022741"/>
    </source>
</evidence>
<organism evidence="6 7">
    <name type="scientific">Myceligenerans pegani</name>
    <dbReference type="NCBI Taxonomy" id="2776917"/>
    <lineage>
        <taxon>Bacteria</taxon>
        <taxon>Bacillati</taxon>
        <taxon>Actinomycetota</taxon>
        <taxon>Actinomycetes</taxon>
        <taxon>Micrococcales</taxon>
        <taxon>Promicromonosporaceae</taxon>
        <taxon>Myceligenerans</taxon>
    </lineage>
</organism>
<dbReference type="CDD" id="cd03219">
    <property type="entry name" value="ABC_Mj1267_LivG_branched"/>
    <property type="match status" value="1"/>
</dbReference>